<evidence type="ECO:0000313" key="3">
    <source>
        <dbReference type="Proteomes" id="UP000058925"/>
    </source>
</evidence>
<name>A0A654M583_9ARCH</name>
<dbReference type="PANTHER" id="PTHR43265:SF1">
    <property type="entry name" value="ESTERASE ESTD"/>
    <property type="match status" value="1"/>
</dbReference>
<sequence>MLLLRFKREPLIVLGIFFGTFLILSSYLSSSSSSVFHDAWAQSDIQTVKYRNLTLDLGNGVKTNAQISYPAIGKGPFPGVLLVPGSGATDMNSTLNKDVKPFWEIANYLSERGFEVLRYDKRGIGPNLTIQDSNVWGNMTVTDLINDAEKALNVLSEQPDVDPKNMSIVGHSEGTIIVPQVAIDNPTKVKNIVLMGAVAQNLIKDILHYQVVDLRSNYASEVLDVNRTGFVSIDQMASDPLLDDVVVNSSLLNTHSVTNSTLTKDTVENESRNQSNNSGHININIQLKPLLLKEYESKIAFNLAKCDKIIGCPLWIKSEADLEPNLSTIGNVSKSIPILILQGEHDSATPLEQGLLLHQRLDEVNHPDHTLITYPNLGHFFYPSSKWQNGLGPVDPQVLADLYSWLESKSR</sequence>
<dbReference type="InterPro" id="IPR000073">
    <property type="entry name" value="AB_hydrolase_1"/>
</dbReference>
<dbReference type="GO" id="GO:0052689">
    <property type="term" value="F:carboxylic ester hydrolase activity"/>
    <property type="evidence" value="ECO:0007669"/>
    <property type="project" value="TreeGrafter"/>
</dbReference>
<dbReference type="PANTHER" id="PTHR43265">
    <property type="entry name" value="ESTERASE ESTD"/>
    <property type="match status" value="1"/>
</dbReference>
<reference evidence="3" key="1">
    <citation type="submission" date="2015-10" db="EMBL/GenBank/DDBJ databases">
        <title>Niche specialization of a soil ammonia-oxidizing archaeon, Candidatus Nitrosocosmicus oleophilus.</title>
        <authorList>
            <person name="Jung M.-Y."/>
            <person name="Rhee S.-K."/>
        </authorList>
    </citation>
    <scope>NUCLEOTIDE SEQUENCE [LARGE SCALE GENOMIC DNA]</scope>
    <source>
        <strain evidence="3">MY3</strain>
    </source>
</reference>
<dbReference type="Gene3D" id="3.40.50.1820">
    <property type="entry name" value="alpha/beta hydrolase"/>
    <property type="match status" value="2"/>
</dbReference>
<dbReference type="InterPro" id="IPR053145">
    <property type="entry name" value="AB_hydrolase_Est10"/>
</dbReference>
<evidence type="ECO:0000259" key="1">
    <source>
        <dbReference type="Pfam" id="PF00561"/>
    </source>
</evidence>
<organism evidence="2 3">
    <name type="scientific">Candidatus Nitrosocosmicus oleophilus</name>
    <dbReference type="NCBI Taxonomy" id="1353260"/>
    <lineage>
        <taxon>Archaea</taxon>
        <taxon>Nitrososphaerota</taxon>
        <taxon>Nitrososphaeria</taxon>
        <taxon>Nitrososphaerales</taxon>
        <taxon>Nitrososphaeraceae</taxon>
        <taxon>Candidatus Nitrosocosmicus</taxon>
    </lineage>
</organism>
<dbReference type="RefSeq" id="WP_196816838.1">
    <property type="nucleotide sequence ID" value="NZ_CP012850.1"/>
</dbReference>
<dbReference type="SUPFAM" id="SSF53474">
    <property type="entry name" value="alpha/beta-Hydrolases"/>
    <property type="match status" value="1"/>
</dbReference>
<dbReference type="OrthoDB" id="203477at2157"/>
<dbReference type="KEGG" id="taa:NMY3_03669"/>
<evidence type="ECO:0000313" key="2">
    <source>
        <dbReference type="EMBL" id="ALI37851.1"/>
    </source>
</evidence>
<dbReference type="Proteomes" id="UP000058925">
    <property type="component" value="Chromosome"/>
</dbReference>
<dbReference type="Pfam" id="PF00561">
    <property type="entry name" value="Abhydrolase_1"/>
    <property type="match status" value="1"/>
</dbReference>
<accession>A0A654M583</accession>
<feature type="domain" description="AB hydrolase-1" evidence="1">
    <location>
        <begin position="80"/>
        <end position="382"/>
    </location>
</feature>
<protein>
    <submittedName>
        <fullName evidence="2">Alpha/beta hydrolase family protein</fullName>
    </submittedName>
</protein>
<gene>
    <name evidence="2" type="ORF">NMY3_03669</name>
</gene>
<dbReference type="EMBL" id="CP012850">
    <property type="protein sequence ID" value="ALI37851.1"/>
    <property type="molecule type" value="Genomic_DNA"/>
</dbReference>
<dbReference type="GeneID" id="60423468"/>
<dbReference type="AlphaFoldDB" id="A0A654M583"/>
<keyword evidence="2" id="KW-0378">Hydrolase</keyword>
<dbReference type="InterPro" id="IPR029058">
    <property type="entry name" value="AB_hydrolase_fold"/>
</dbReference>
<keyword evidence="3" id="KW-1185">Reference proteome</keyword>
<proteinExistence type="predicted"/>